<gene>
    <name evidence="3" type="ORF">GCM10007914_34470</name>
</gene>
<reference evidence="3" key="1">
    <citation type="journal article" date="2014" name="Int. J. Syst. Evol. Microbiol.">
        <title>Complete genome sequence of Corynebacterium casei LMG S-19264T (=DSM 44701T), isolated from a smear-ripened cheese.</title>
        <authorList>
            <consortium name="US DOE Joint Genome Institute (JGI-PGF)"/>
            <person name="Walter F."/>
            <person name="Albersmeier A."/>
            <person name="Kalinowski J."/>
            <person name="Ruckert C."/>
        </authorList>
    </citation>
    <scope>NUCLEOTIDE SEQUENCE</scope>
    <source>
        <strain evidence="3">NBRC 103034</strain>
    </source>
</reference>
<dbReference type="PANTHER" id="PTHR36927:SF1">
    <property type="entry name" value="MDO-LIKE PROTEIN"/>
    <property type="match status" value="1"/>
</dbReference>
<proteinExistence type="predicted"/>
<feature type="transmembrane region" description="Helical" evidence="1">
    <location>
        <begin position="59"/>
        <end position="76"/>
    </location>
</feature>
<feature type="transmembrane region" description="Helical" evidence="1">
    <location>
        <begin position="280"/>
        <end position="300"/>
    </location>
</feature>
<feature type="transmembrane region" description="Helical" evidence="1">
    <location>
        <begin position="96"/>
        <end position="119"/>
    </location>
</feature>
<feature type="transmembrane region" description="Helical" evidence="1">
    <location>
        <begin position="320"/>
        <end position="338"/>
    </location>
</feature>
<protein>
    <recommendedName>
        <fullName evidence="2">Acyltransferase 3 domain-containing protein</fullName>
    </recommendedName>
</protein>
<name>A0AA37W601_9GAMM</name>
<organism evidence="3 4">
    <name type="scientific">Pseudoalteromonas tetraodonis GFC</name>
    <dbReference type="NCBI Taxonomy" id="1315271"/>
    <lineage>
        <taxon>Bacteria</taxon>
        <taxon>Pseudomonadati</taxon>
        <taxon>Pseudomonadota</taxon>
        <taxon>Gammaproteobacteria</taxon>
        <taxon>Alteromonadales</taxon>
        <taxon>Pseudoalteromonadaceae</taxon>
        <taxon>Pseudoalteromonas</taxon>
    </lineage>
</organism>
<keyword evidence="1" id="KW-1133">Transmembrane helix</keyword>
<keyword evidence="4" id="KW-1185">Reference proteome</keyword>
<sequence length="389" mass="44018">MNKDSRLHYIDNLRSLALLLGIVFHAALAYSPFFSNIWFTADPSTHGLFDYITHTLHLFRMPLFFIIAGFCSALLIDKSSNARFLHHRSKHILLPFIVFLPLSFAVYYHALSFGAGIANPIPPIFAVFKVIKEPVVSTMHLWFLWNLFQFCLIHWLLKTTNLLGNKFDALSAHPLFMWVVLPIVLTFSLMGQSIPFPAPDKLTPQLWSYGFYGSFYWLGVGLNKKQQLIWSYNKYLWPLILGVALSLTAYFSLLPAAPSLDEVIAAATTGYFAAAGELHVLHVLSQGLSVILLTAITFLLGHRFLNHQSKLSRSISNASYWIYLIHVPVLIYIQMPLINTSWPVLVKFIVSVVVTLLIGQISYLLLVKNTWLGALLNGRQTKRKVIQSA</sequence>
<comment type="caution">
    <text evidence="3">The sequence shown here is derived from an EMBL/GenBank/DDBJ whole genome shotgun (WGS) entry which is preliminary data.</text>
</comment>
<dbReference type="InterPro" id="IPR002656">
    <property type="entry name" value="Acyl_transf_3_dom"/>
</dbReference>
<dbReference type="InterPro" id="IPR050623">
    <property type="entry name" value="Glucan_succinyl_AcylTrfase"/>
</dbReference>
<dbReference type="RefSeq" id="WP_041695990.1">
    <property type="nucleotide sequence ID" value="NZ_BJXY01000030.1"/>
</dbReference>
<evidence type="ECO:0000259" key="2">
    <source>
        <dbReference type="Pfam" id="PF01757"/>
    </source>
</evidence>
<accession>A0AA37W601</accession>
<feature type="transmembrane region" description="Helical" evidence="1">
    <location>
        <begin position="235"/>
        <end position="253"/>
    </location>
</feature>
<feature type="transmembrane region" description="Helical" evidence="1">
    <location>
        <begin position="16"/>
        <end position="39"/>
    </location>
</feature>
<dbReference type="Pfam" id="PF01757">
    <property type="entry name" value="Acyl_transf_3"/>
    <property type="match status" value="1"/>
</dbReference>
<evidence type="ECO:0000256" key="1">
    <source>
        <dbReference type="SAM" id="Phobius"/>
    </source>
</evidence>
<feature type="transmembrane region" description="Helical" evidence="1">
    <location>
        <begin position="169"/>
        <end position="194"/>
    </location>
</feature>
<dbReference type="PANTHER" id="PTHR36927">
    <property type="entry name" value="BLR4337 PROTEIN"/>
    <property type="match status" value="1"/>
</dbReference>
<dbReference type="EMBL" id="BSNE01000020">
    <property type="protein sequence ID" value="GLQ04566.1"/>
    <property type="molecule type" value="Genomic_DNA"/>
</dbReference>
<evidence type="ECO:0000313" key="4">
    <source>
        <dbReference type="Proteomes" id="UP001161408"/>
    </source>
</evidence>
<dbReference type="GeneID" id="99694176"/>
<feature type="transmembrane region" description="Helical" evidence="1">
    <location>
        <begin position="206"/>
        <end position="223"/>
    </location>
</feature>
<feature type="transmembrane region" description="Helical" evidence="1">
    <location>
        <begin position="344"/>
        <end position="366"/>
    </location>
</feature>
<dbReference type="AlphaFoldDB" id="A0AA37W601"/>
<feature type="transmembrane region" description="Helical" evidence="1">
    <location>
        <begin position="139"/>
        <end position="157"/>
    </location>
</feature>
<feature type="domain" description="Acyltransferase 3" evidence="2">
    <location>
        <begin position="8"/>
        <end position="360"/>
    </location>
</feature>
<dbReference type="Proteomes" id="UP001161408">
    <property type="component" value="Unassembled WGS sequence"/>
</dbReference>
<dbReference type="GO" id="GO:0016747">
    <property type="term" value="F:acyltransferase activity, transferring groups other than amino-acyl groups"/>
    <property type="evidence" value="ECO:0007669"/>
    <property type="project" value="InterPro"/>
</dbReference>
<keyword evidence="1" id="KW-0472">Membrane</keyword>
<evidence type="ECO:0000313" key="3">
    <source>
        <dbReference type="EMBL" id="GLQ04566.1"/>
    </source>
</evidence>
<reference evidence="3" key="2">
    <citation type="submission" date="2023-01" db="EMBL/GenBank/DDBJ databases">
        <title>Draft genome sequence of Pseudoalteromonas tetraodonis strain NBRC 103034.</title>
        <authorList>
            <person name="Sun Q."/>
            <person name="Mori K."/>
        </authorList>
    </citation>
    <scope>NUCLEOTIDE SEQUENCE</scope>
    <source>
        <strain evidence="3">NBRC 103034</strain>
    </source>
</reference>
<keyword evidence="1" id="KW-0812">Transmembrane</keyword>